<dbReference type="Pfam" id="PF04397">
    <property type="entry name" value="LytTR"/>
    <property type="match status" value="1"/>
</dbReference>
<dbReference type="PANTHER" id="PTHR37299:SF4">
    <property type="entry name" value="TRANSCRIPTIONAL REGULATOR"/>
    <property type="match status" value="1"/>
</dbReference>
<sequence>MKIKLNQDPALTETQVQIDCPVIDEEVLQIVTGLRLYQQKLTGIRDGEVHIVDVRDILYIDSVDKKTFFYTEAAVYESALRLYELADRLEKLDFFRASRSTIVNFAKICAMRPDLGGRLLLTVEGGEKLYASRQYAGAFRQKLAALERGDR</sequence>
<dbReference type="InterPro" id="IPR007492">
    <property type="entry name" value="LytTR_DNA-bd_dom"/>
</dbReference>
<name>A0A1C6K227_9FIRM</name>
<dbReference type="PANTHER" id="PTHR37299">
    <property type="entry name" value="TRANSCRIPTIONAL REGULATOR-RELATED"/>
    <property type="match status" value="1"/>
</dbReference>
<reference evidence="2" key="1">
    <citation type="submission" date="2015-09" db="EMBL/GenBank/DDBJ databases">
        <authorList>
            <consortium name="Pathogen Informatics"/>
        </authorList>
    </citation>
    <scope>NUCLEOTIDE SEQUENCE</scope>
    <source>
        <strain evidence="2">2789STDY5834896</strain>
    </source>
</reference>
<proteinExistence type="predicted"/>
<dbReference type="Gene3D" id="2.40.50.1020">
    <property type="entry name" value="LytTr DNA-binding domain"/>
    <property type="match status" value="1"/>
</dbReference>
<dbReference type="AlphaFoldDB" id="A0A1C6K227"/>
<gene>
    <name evidence="2" type="ORF">SAMEA3545359_02568</name>
</gene>
<organism evidence="2">
    <name type="scientific">uncultured Anaerotruncus sp</name>
    <dbReference type="NCBI Taxonomy" id="905011"/>
    <lineage>
        <taxon>Bacteria</taxon>
        <taxon>Bacillati</taxon>
        <taxon>Bacillota</taxon>
        <taxon>Clostridia</taxon>
        <taxon>Eubacteriales</taxon>
        <taxon>Oscillospiraceae</taxon>
        <taxon>Anaerotruncus</taxon>
        <taxon>environmental samples</taxon>
    </lineage>
</organism>
<dbReference type="InterPro" id="IPR046947">
    <property type="entry name" value="LytR-like"/>
</dbReference>
<dbReference type="GO" id="GO:0003677">
    <property type="term" value="F:DNA binding"/>
    <property type="evidence" value="ECO:0007669"/>
    <property type="project" value="InterPro"/>
</dbReference>
<feature type="domain" description="HTH LytTR-type" evidence="1">
    <location>
        <begin position="41"/>
        <end position="145"/>
    </location>
</feature>
<protein>
    <submittedName>
        <fullName evidence="2">Two-component response regulator</fullName>
    </submittedName>
</protein>
<dbReference type="SMART" id="SM00850">
    <property type="entry name" value="LytTR"/>
    <property type="match status" value="1"/>
</dbReference>
<dbReference type="EMBL" id="FMHG01000002">
    <property type="protein sequence ID" value="SCJ88396.1"/>
    <property type="molecule type" value="Genomic_DNA"/>
</dbReference>
<dbReference type="PROSITE" id="PS50930">
    <property type="entry name" value="HTH_LYTTR"/>
    <property type="match status" value="1"/>
</dbReference>
<evidence type="ECO:0000313" key="2">
    <source>
        <dbReference type="EMBL" id="SCJ88396.1"/>
    </source>
</evidence>
<evidence type="ECO:0000259" key="1">
    <source>
        <dbReference type="PROSITE" id="PS50930"/>
    </source>
</evidence>
<dbReference type="GO" id="GO:0000156">
    <property type="term" value="F:phosphorelay response regulator activity"/>
    <property type="evidence" value="ECO:0007669"/>
    <property type="project" value="InterPro"/>
</dbReference>
<accession>A0A1C6K227</accession>